<dbReference type="STRING" id="188477.A0A3S1AXS3"/>
<evidence type="ECO:0000256" key="2">
    <source>
        <dbReference type="ARBA" id="ARBA00022539"/>
    </source>
</evidence>
<sequence>MAATAGDQFYRMPLPQTGIDFSSSEGKAIFSEALASGHMQCFFKLIAQFRTQDEIAYCGITSLVMALNALEVDPGRIWKGPWRWYHESMLDCCTPLEIAQTKGINITQFMCLAKCNGLHAAAVSGSNIVSLSHLREEVKRVTQREDIVFIVSYSRKVLGQTGDGHFSPIAGYHEGRDLVLVLDTARFKYPPHWVKLEMLMDAMKTIDSETGKSRGYVMVSIAKDQITPLLFRPSCELSVDLKRGSLSPDILNFYRQWKRWLKTEVAGNSPGEDIIAQCTQHLLTMIEGGCFKKGPFCLAMPFKIKSGDETEIESLVINCEKLRLSAVKVIHALKSLFVEMESTKTFRRVQQFLSTRSKSDSELALQMVQCRSALPAVAGAACCQSECCQELGEHNKTACCGSHEPQTEDADSSSSDDAYECEHDCKTKCSFKFDCRPEHIISMFLFVWPHDDVLLGCGQSACQGSANSSNDACRKDKVSSEHGPPTEETPLVTMLKDLLLSDLENIRGTYFKGELKALMIKFHEVIKYHNQLE</sequence>
<evidence type="ECO:0000313" key="8">
    <source>
        <dbReference type="Proteomes" id="UP000271974"/>
    </source>
</evidence>
<dbReference type="GO" id="GO:0046938">
    <property type="term" value="P:phytochelatin biosynthetic process"/>
    <property type="evidence" value="ECO:0007669"/>
    <property type="project" value="InterPro"/>
</dbReference>
<dbReference type="GO" id="GO:0098849">
    <property type="term" value="P:cellular detoxification of cadmium ion"/>
    <property type="evidence" value="ECO:0007669"/>
    <property type="project" value="TreeGrafter"/>
</dbReference>
<dbReference type="InterPro" id="IPR038765">
    <property type="entry name" value="Papain-like_cys_pep_sf"/>
</dbReference>
<dbReference type="Gene3D" id="3.90.70.30">
    <property type="entry name" value="Phytochelatin synthase, N-terminal domain"/>
    <property type="match status" value="1"/>
</dbReference>
<dbReference type="Proteomes" id="UP000271974">
    <property type="component" value="Unassembled WGS sequence"/>
</dbReference>
<accession>A0A3S1AXS3</accession>
<feature type="domain" description="Peptidase C83" evidence="6">
    <location>
        <begin position="2"/>
        <end position="224"/>
    </location>
</feature>
<dbReference type="InterPro" id="IPR038156">
    <property type="entry name" value="PCS_N_sf"/>
</dbReference>
<evidence type="ECO:0000256" key="4">
    <source>
        <dbReference type="ARBA" id="ARBA00022723"/>
    </source>
</evidence>
<dbReference type="PROSITE" id="PS51443">
    <property type="entry name" value="PCS"/>
    <property type="match status" value="1"/>
</dbReference>
<dbReference type="InterPro" id="IPR040409">
    <property type="entry name" value="PCS-like"/>
</dbReference>
<dbReference type="EC" id="2.3.2.15" evidence="1"/>
<dbReference type="SUPFAM" id="SSF54001">
    <property type="entry name" value="Cysteine proteinases"/>
    <property type="match status" value="1"/>
</dbReference>
<comment type="caution">
    <text evidence="7">The sequence shown here is derived from an EMBL/GenBank/DDBJ whole genome shotgun (WGS) entry which is preliminary data.</text>
</comment>
<dbReference type="AlphaFoldDB" id="A0A3S1AXS3"/>
<dbReference type="PANTHER" id="PTHR33447">
    <property type="entry name" value="GLUTATHIONE GAMMA-GLUTAMYLCYSTEINYLTRANSFERASE"/>
    <property type="match status" value="1"/>
</dbReference>
<name>A0A3S1AXS3_ELYCH</name>
<keyword evidence="8" id="KW-1185">Reference proteome</keyword>
<keyword evidence="2" id="KW-0104">Cadmium</keyword>
<dbReference type="Pfam" id="PF05023">
    <property type="entry name" value="Phytochelatin"/>
    <property type="match status" value="1"/>
</dbReference>
<evidence type="ECO:0000256" key="3">
    <source>
        <dbReference type="ARBA" id="ARBA00022679"/>
    </source>
</evidence>
<evidence type="ECO:0000256" key="1">
    <source>
        <dbReference type="ARBA" id="ARBA00012468"/>
    </source>
</evidence>
<dbReference type="PANTHER" id="PTHR33447:SF2">
    <property type="entry name" value="GLUTATHIONE GAMMA-GLUTAMYLCYSTEINYLTRANSFERASE"/>
    <property type="match status" value="1"/>
</dbReference>
<evidence type="ECO:0000313" key="7">
    <source>
        <dbReference type="EMBL" id="RUS70018.1"/>
    </source>
</evidence>
<dbReference type="GO" id="GO:0010273">
    <property type="term" value="P:detoxification of copper ion"/>
    <property type="evidence" value="ECO:0007669"/>
    <property type="project" value="TreeGrafter"/>
</dbReference>
<organism evidence="7 8">
    <name type="scientific">Elysia chlorotica</name>
    <name type="common">Eastern emerald elysia</name>
    <name type="synonym">Sea slug</name>
    <dbReference type="NCBI Taxonomy" id="188477"/>
    <lineage>
        <taxon>Eukaryota</taxon>
        <taxon>Metazoa</taxon>
        <taxon>Spiralia</taxon>
        <taxon>Lophotrochozoa</taxon>
        <taxon>Mollusca</taxon>
        <taxon>Gastropoda</taxon>
        <taxon>Heterobranchia</taxon>
        <taxon>Euthyneura</taxon>
        <taxon>Panpulmonata</taxon>
        <taxon>Sacoglossa</taxon>
        <taxon>Placobranchoidea</taxon>
        <taxon>Plakobranchidae</taxon>
        <taxon>Elysia</taxon>
    </lineage>
</organism>
<gene>
    <name evidence="7" type="ORF">EGW08_022222</name>
</gene>
<keyword evidence="4" id="KW-0479">Metal-binding</keyword>
<protein>
    <recommendedName>
        <fullName evidence="1">glutathione gamma-glutamylcysteinyltransferase</fullName>
        <ecNumber evidence="1">2.3.2.15</ecNumber>
    </recommendedName>
</protein>
<evidence type="ECO:0000259" key="6">
    <source>
        <dbReference type="PROSITE" id="PS51443"/>
    </source>
</evidence>
<keyword evidence="3" id="KW-0808">Transferase</keyword>
<feature type="region of interest" description="Disordered" evidence="5">
    <location>
        <begin position="466"/>
        <end position="489"/>
    </location>
</feature>
<proteinExistence type="predicted"/>
<reference evidence="7 8" key="1">
    <citation type="submission" date="2019-01" db="EMBL/GenBank/DDBJ databases">
        <title>A draft genome assembly of the solar-powered sea slug Elysia chlorotica.</title>
        <authorList>
            <person name="Cai H."/>
            <person name="Li Q."/>
            <person name="Fang X."/>
            <person name="Li J."/>
            <person name="Curtis N.E."/>
            <person name="Altenburger A."/>
            <person name="Shibata T."/>
            <person name="Feng M."/>
            <person name="Maeda T."/>
            <person name="Schwartz J.A."/>
            <person name="Shigenobu S."/>
            <person name="Lundholm N."/>
            <person name="Nishiyama T."/>
            <person name="Yang H."/>
            <person name="Hasebe M."/>
            <person name="Li S."/>
            <person name="Pierce S.K."/>
            <person name="Wang J."/>
        </authorList>
    </citation>
    <scope>NUCLEOTIDE SEQUENCE [LARGE SCALE GENOMIC DNA]</scope>
    <source>
        <strain evidence="7">EC2010</strain>
        <tissue evidence="7">Whole organism of an adult</tissue>
    </source>
</reference>
<dbReference type="OrthoDB" id="448954at2759"/>
<dbReference type="EMBL" id="RQTK01001512">
    <property type="protein sequence ID" value="RUS70018.1"/>
    <property type="molecule type" value="Genomic_DNA"/>
</dbReference>
<dbReference type="FunFam" id="3.90.70.30:FF:000001">
    <property type="entry name" value="Glutathione gamma-glutamylcysteinyltransferase 1"/>
    <property type="match status" value="1"/>
</dbReference>
<evidence type="ECO:0000256" key="5">
    <source>
        <dbReference type="SAM" id="MobiDB-lite"/>
    </source>
</evidence>
<dbReference type="InterPro" id="IPR007719">
    <property type="entry name" value="PCS_N"/>
</dbReference>
<dbReference type="GO" id="GO:0046872">
    <property type="term" value="F:metal ion binding"/>
    <property type="evidence" value="ECO:0007669"/>
    <property type="project" value="UniProtKB-KW"/>
</dbReference>
<dbReference type="GO" id="GO:0016756">
    <property type="term" value="F:glutathione gamma-glutamylcysteinyltransferase activity"/>
    <property type="evidence" value="ECO:0007669"/>
    <property type="project" value="UniProtKB-EC"/>
</dbReference>